<dbReference type="PANTHER" id="PTHR24291">
    <property type="entry name" value="CYTOCHROME P450 FAMILY 4"/>
    <property type="match status" value="1"/>
</dbReference>
<dbReference type="InterPro" id="IPR017972">
    <property type="entry name" value="Cyt_P450_CS"/>
</dbReference>
<evidence type="ECO:0000256" key="10">
    <source>
        <dbReference type="ARBA" id="ARBA00023004"/>
    </source>
</evidence>
<comment type="similarity">
    <text evidence="4 14">Belongs to the cytochrome P450 family.</text>
</comment>
<dbReference type="PRINTS" id="PR00463">
    <property type="entry name" value="EP450I"/>
</dbReference>
<feature type="binding site" description="axial binding residue" evidence="13">
    <location>
        <position position="495"/>
    </location>
    <ligand>
        <name>heme</name>
        <dbReference type="ChEBI" id="CHEBI:30413"/>
    </ligand>
    <ligandPart>
        <name>Fe</name>
        <dbReference type="ChEBI" id="CHEBI:18248"/>
    </ligandPart>
</feature>
<evidence type="ECO:0000256" key="4">
    <source>
        <dbReference type="ARBA" id="ARBA00010617"/>
    </source>
</evidence>
<evidence type="ECO:0000256" key="11">
    <source>
        <dbReference type="ARBA" id="ARBA00023033"/>
    </source>
</evidence>
<evidence type="ECO:0000313" key="16">
    <source>
        <dbReference type="Proteomes" id="UP000504606"/>
    </source>
</evidence>
<evidence type="ECO:0000256" key="5">
    <source>
        <dbReference type="ARBA" id="ARBA00022617"/>
    </source>
</evidence>
<evidence type="ECO:0000313" key="17">
    <source>
        <dbReference type="RefSeq" id="XP_026281390.1"/>
    </source>
</evidence>
<dbReference type="GO" id="GO:0016705">
    <property type="term" value="F:oxidoreductase activity, acting on paired donors, with incorporation or reduction of molecular oxygen"/>
    <property type="evidence" value="ECO:0007669"/>
    <property type="project" value="InterPro"/>
</dbReference>
<comment type="cofactor">
    <cofactor evidence="1 13">
        <name>heme</name>
        <dbReference type="ChEBI" id="CHEBI:30413"/>
    </cofactor>
</comment>
<feature type="region of interest" description="Disordered" evidence="15">
    <location>
        <begin position="268"/>
        <end position="298"/>
    </location>
</feature>
<dbReference type="InterPro" id="IPR001128">
    <property type="entry name" value="Cyt_P450"/>
</dbReference>
<dbReference type="Pfam" id="PF00067">
    <property type="entry name" value="p450"/>
    <property type="match status" value="1"/>
</dbReference>
<keyword evidence="10 13" id="KW-0408">Iron</keyword>
<dbReference type="Gene3D" id="1.10.630.10">
    <property type="entry name" value="Cytochrome P450"/>
    <property type="match status" value="1"/>
</dbReference>
<gene>
    <name evidence="17" type="primary">LOC113208558</name>
</gene>
<dbReference type="SUPFAM" id="SSF48264">
    <property type="entry name" value="Cytochrome P450"/>
    <property type="match status" value="1"/>
</dbReference>
<dbReference type="InterPro" id="IPR036396">
    <property type="entry name" value="Cyt_P450_sf"/>
</dbReference>
<keyword evidence="9 14" id="KW-0560">Oxidoreductase</keyword>
<keyword evidence="5 13" id="KW-0349">Heme</keyword>
<dbReference type="PROSITE" id="PS00086">
    <property type="entry name" value="CYTOCHROME_P450"/>
    <property type="match status" value="1"/>
</dbReference>
<dbReference type="AlphaFoldDB" id="A0A6J1SPY7"/>
<dbReference type="GO" id="GO:0005506">
    <property type="term" value="F:iron ion binding"/>
    <property type="evidence" value="ECO:0007669"/>
    <property type="project" value="InterPro"/>
</dbReference>
<dbReference type="KEGG" id="foc:113208558"/>
<dbReference type="PANTHER" id="PTHR24291:SF189">
    <property type="entry name" value="CYTOCHROME P450 4C3-RELATED"/>
    <property type="match status" value="1"/>
</dbReference>
<dbReference type="GeneID" id="113208558"/>
<comment type="subcellular location">
    <subcellularLocation>
        <location evidence="3">Endoplasmic reticulum membrane</location>
        <topology evidence="3">Peripheral membrane protein</topology>
    </subcellularLocation>
    <subcellularLocation>
        <location evidence="2">Microsome membrane</location>
        <topology evidence="2">Peripheral membrane protein</topology>
    </subcellularLocation>
</comment>
<dbReference type="Proteomes" id="UP000504606">
    <property type="component" value="Unplaced"/>
</dbReference>
<evidence type="ECO:0000256" key="15">
    <source>
        <dbReference type="SAM" id="MobiDB-lite"/>
    </source>
</evidence>
<sequence>MGLAVTVLWVVGALALLQLLWSLRNRRLLQLANTLPGPRFLPVIGNFFSILANDFDFIKMVYAYRSRYGHLYRIWLGPACYINLSQAKDVETIMSSQKFIHKSRDYAHLHPWLGTGLLTSTGSKWFHRRRIITPTFHFRILDRFMDSFNRNSNLMVENMSKEDGRPAFDVHHYISLCTLDIICECAMGTKVNAQVNSTKQIDSPYVKAVNSMCWLVYFRGIRPWLFVDSIFNRTAQGKLFNSNLKTLHAMSKDVIRKRKLEYVEDRRRASAAAAQGNGPPAASRRAKGLPTPPVTRTESEVLEAKVDAATGLGPDEDNVYGRKKRSAFLDHLLELAETENLSDEDIREEVDTIMFEGHDTTAAALSFAAYSLATNQHVQDKLFDEMQHIFGDSDRDATYQDLADMKYLERVIKETLRLYPSVPMFWRDIREEVTLGSGFVLPAGSTACCNMYMLGRNPDAFEDPELFDPDRFLPDRWSGKHPFDYTPFSAGPRNCVGQKFAMLEMKVTLSKLVRNFRLLPPPQRFSLDLAVEVVLKSRSGVMLRVEKRALKPSKPSRNSA</sequence>
<evidence type="ECO:0000256" key="3">
    <source>
        <dbReference type="ARBA" id="ARBA00004406"/>
    </source>
</evidence>
<dbReference type="InterPro" id="IPR050196">
    <property type="entry name" value="Cytochrome_P450_Monoox"/>
</dbReference>
<proteinExistence type="inferred from homology"/>
<reference evidence="17" key="1">
    <citation type="submission" date="2025-08" db="UniProtKB">
        <authorList>
            <consortium name="RefSeq"/>
        </authorList>
    </citation>
    <scope>IDENTIFICATION</scope>
    <source>
        <tissue evidence="17">Whole organism</tissue>
    </source>
</reference>
<keyword evidence="7" id="KW-0256">Endoplasmic reticulum</keyword>
<dbReference type="GO" id="GO:0020037">
    <property type="term" value="F:heme binding"/>
    <property type="evidence" value="ECO:0007669"/>
    <property type="project" value="InterPro"/>
</dbReference>
<name>A0A6J1SPY7_FRAOC</name>
<feature type="compositionally biased region" description="Low complexity" evidence="15">
    <location>
        <begin position="270"/>
        <end position="283"/>
    </location>
</feature>
<evidence type="ECO:0000256" key="8">
    <source>
        <dbReference type="ARBA" id="ARBA00022848"/>
    </source>
</evidence>
<evidence type="ECO:0000256" key="2">
    <source>
        <dbReference type="ARBA" id="ARBA00004174"/>
    </source>
</evidence>
<dbReference type="GO" id="GO:0004497">
    <property type="term" value="F:monooxygenase activity"/>
    <property type="evidence" value="ECO:0007669"/>
    <property type="project" value="UniProtKB-KW"/>
</dbReference>
<protein>
    <submittedName>
        <fullName evidence="17">Cytochrome P450 4C1-like</fullName>
    </submittedName>
</protein>
<evidence type="ECO:0000256" key="1">
    <source>
        <dbReference type="ARBA" id="ARBA00001971"/>
    </source>
</evidence>
<accession>A0A6J1SPY7</accession>
<dbReference type="RefSeq" id="XP_026281390.1">
    <property type="nucleotide sequence ID" value="XM_026425605.2"/>
</dbReference>
<evidence type="ECO:0000256" key="12">
    <source>
        <dbReference type="ARBA" id="ARBA00023136"/>
    </source>
</evidence>
<dbReference type="InterPro" id="IPR002401">
    <property type="entry name" value="Cyt_P450_E_grp-I"/>
</dbReference>
<evidence type="ECO:0000256" key="6">
    <source>
        <dbReference type="ARBA" id="ARBA00022723"/>
    </source>
</evidence>
<evidence type="ECO:0000256" key="13">
    <source>
        <dbReference type="PIRSR" id="PIRSR602401-1"/>
    </source>
</evidence>
<dbReference type="OrthoDB" id="1470350at2759"/>
<evidence type="ECO:0000256" key="7">
    <source>
        <dbReference type="ARBA" id="ARBA00022824"/>
    </source>
</evidence>
<keyword evidence="8" id="KW-0492">Microsome</keyword>
<evidence type="ECO:0000256" key="14">
    <source>
        <dbReference type="RuleBase" id="RU000461"/>
    </source>
</evidence>
<keyword evidence="6 13" id="KW-0479">Metal-binding</keyword>
<organism evidence="16 17">
    <name type="scientific">Frankliniella occidentalis</name>
    <name type="common">Western flower thrips</name>
    <name type="synonym">Euthrips occidentalis</name>
    <dbReference type="NCBI Taxonomy" id="133901"/>
    <lineage>
        <taxon>Eukaryota</taxon>
        <taxon>Metazoa</taxon>
        <taxon>Ecdysozoa</taxon>
        <taxon>Arthropoda</taxon>
        <taxon>Hexapoda</taxon>
        <taxon>Insecta</taxon>
        <taxon>Pterygota</taxon>
        <taxon>Neoptera</taxon>
        <taxon>Paraneoptera</taxon>
        <taxon>Thysanoptera</taxon>
        <taxon>Terebrantia</taxon>
        <taxon>Thripoidea</taxon>
        <taxon>Thripidae</taxon>
        <taxon>Frankliniella</taxon>
    </lineage>
</organism>
<dbReference type="PRINTS" id="PR00385">
    <property type="entry name" value="P450"/>
</dbReference>
<dbReference type="GO" id="GO:0005789">
    <property type="term" value="C:endoplasmic reticulum membrane"/>
    <property type="evidence" value="ECO:0007669"/>
    <property type="project" value="UniProtKB-SubCell"/>
</dbReference>
<dbReference type="CDD" id="cd20628">
    <property type="entry name" value="CYP4"/>
    <property type="match status" value="1"/>
</dbReference>
<keyword evidence="11 14" id="KW-0503">Monooxygenase</keyword>
<evidence type="ECO:0000256" key="9">
    <source>
        <dbReference type="ARBA" id="ARBA00023002"/>
    </source>
</evidence>
<keyword evidence="16" id="KW-1185">Reference proteome</keyword>
<keyword evidence="12" id="KW-0472">Membrane</keyword>